<organism evidence="1">
    <name type="scientific">marine metagenome</name>
    <dbReference type="NCBI Taxonomy" id="408172"/>
    <lineage>
        <taxon>unclassified sequences</taxon>
        <taxon>metagenomes</taxon>
        <taxon>ecological metagenomes</taxon>
    </lineage>
</organism>
<sequence>MRLVICLLLIIGPTIAYAADVNEALVHDL</sequence>
<dbReference type="AlphaFoldDB" id="A0A382CVX7"/>
<accession>A0A382CVX7</accession>
<dbReference type="EMBL" id="UINC01036397">
    <property type="protein sequence ID" value="SVB30300.1"/>
    <property type="molecule type" value="Genomic_DNA"/>
</dbReference>
<protein>
    <submittedName>
        <fullName evidence="1">Uncharacterized protein</fullName>
    </submittedName>
</protein>
<reference evidence="1" key="1">
    <citation type="submission" date="2018-05" db="EMBL/GenBank/DDBJ databases">
        <authorList>
            <person name="Lanie J.A."/>
            <person name="Ng W.-L."/>
            <person name="Kazmierczak K.M."/>
            <person name="Andrzejewski T.M."/>
            <person name="Davidsen T.M."/>
            <person name="Wayne K.J."/>
            <person name="Tettelin H."/>
            <person name="Glass J.I."/>
            <person name="Rusch D."/>
            <person name="Podicherti R."/>
            <person name="Tsui H.-C.T."/>
            <person name="Winkler M.E."/>
        </authorList>
    </citation>
    <scope>NUCLEOTIDE SEQUENCE</scope>
</reference>
<proteinExistence type="predicted"/>
<evidence type="ECO:0000313" key="1">
    <source>
        <dbReference type="EMBL" id="SVB30300.1"/>
    </source>
</evidence>
<gene>
    <name evidence="1" type="ORF">METZ01_LOCUS183154</name>
</gene>
<feature type="non-terminal residue" evidence="1">
    <location>
        <position position="1"/>
    </location>
</feature>
<name>A0A382CVX7_9ZZZZ</name>
<feature type="non-terminal residue" evidence="1">
    <location>
        <position position="29"/>
    </location>
</feature>